<proteinExistence type="predicted"/>
<dbReference type="PANTHER" id="PTHR45784">
    <property type="entry name" value="C-TYPE LECTIN DOMAIN FAMILY 20 MEMBER A-RELATED"/>
    <property type="match status" value="1"/>
</dbReference>
<dbReference type="InterPro" id="IPR001304">
    <property type="entry name" value="C-type_lectin-like"/>
</dbReference>
<feature type="domain" description="C-type lectin" evidence="1">
    <location>
        <begin position="55"/>
        <end position="169"/>
    </location>
</feature>
<organism evidence="2 3">
    <name type="scientific">Mugilogobius chulae</name>
    <name type="common">yellowstripe goby</name>
    <dbReference type="NCBI Taxonomy" id="88201"/>
    <lineage>
        <taxon>Eukaryota</taxon>
        <taxon>Metazoa</taxon>
        <taxon>Chordata</taxon>
        <taxon>Craniata</taxon>
        <taxon>Vertebrata</taxon>
        <taxon>Euteleostomi</taxon>
        <taxon>Actinopterygii</taxon>
        <taxon>Neopterygii</taxon>
        <taxon>Teleostei</taxon>
        <taxon>Neoteleostei</taxon>
        <taxon>Acanthomorphata</taxon>
        <taxon>Gobiaria</taxon>
        <taxon>Gobiiformes</taxon>
        <taxon>Gobioidei</taxon>
        <taxon>Gobiidae</taxon>
        <taxon>Gobionellinae</taxon>
        <taxon>Mugilogobius</taxon>
    </lineage>
</organism>
<dbReference type="EMBL" id="JBBPFD010000001">
    <property type="protein sequence ID" value="KAK7944906.1"/>
    <property type="molecule type" value="Genomic_DNA"/>
</dbReference>
<dbReference type="Pfam" id="PF00059">
    <property type="entry name" value="Lectin_C"/>
    <property type="match status" value="2"/>
</dbReference>
<name>A0AAW0Q1H4_9GOBI</name>
<comment type="caution">
    <text evidence="2">The sequence shown here is derived from an EMBL/GenBank/DDBJ whole genome shotgun (WGS) entry which is preliminary data.</text>
</comment>
<dbReference type="PROSITE" id="PS50041">
    <property type="entry name" value="C_TYPE_LECTIN_2"/>
    <property type="match status" value="2"/>
</dbReference>
<dbReference type="InterPro" id="IPR016186">
    <property type="entry name" value="C-type_lectin-like/link_sf"/>
</dbReference>
<gene>
    <name evidence="2" type="ORF">WMY93_000634</name>
</gene>
<dbReference type="AlphaFoldDB" id="A0AAW0Q1H4"/>
<keyword evidence="3" id="KW-1185">Reference proteome</keyword>
<reference evidence="3" key="1">
    <citation type="submission" date="2024-04" db="EMBL/GenBank/DDBJ databases">
        <title>Salinicola lusitanus LLJ914,a marine bacterium isolated from the Okinawa Trough.</title>
        <authorList>
            <person name="Li J."/>
        </authorList>
    </citation>
    <scope>NUCLEOTIDE SEQUENCE [LARGE SCALE GENOMIC DNA]</scope>
</reference>
<dbReference type="PANTHER" id="PTHR45784:SF3">
    <property type="entry name" value="C-TYPE LECTIN DOMAIN FAMILY 4 MEMBER K-LIKE-RELATED"/>
    <property type="match status" value="1"/>
</dbReference>
<feature type="domain" description="C-type lectin" evidence="1">
    <location>
        <begin position="178"/>
        <end position="286"/>
    </location>
</feature>
<protein>
    <recommendedName>
        <fullName evidence="1">C-type lectin domain-containing protein</fullName>
    </recommendedName>
</protein>
<sequence length="374" mass="42537">MSLALATWVVKYPSHTSSPPFTVGNTREVERPAPLKELSFRPQAAHRGQLCLSVCQDHKYTFISEPKSWTEAQQFCRTYYTDLATVNHMSDLQALRAAAVGQPDAWIGLYLTSENQVDRKFYWSQPDIPYETPPAGTWWLGRPASKNSLDALSHCGVLTTKNLWYDTTCPEPEGGFACYNKTSNDVFKSGLYKSWLGAQLYCRTYHTDLLSGLTQQKMYEAKYPTRTYSHWTGLFRDNWGWSDGSTSSFRNMKTEVSPQTKKCAALTSDGRWDHVDCGLQKPFVCHGDFKTQTTTAQIALSSAVDPNAFESLILKQLYEHLTAMNLTIYNLKWKRGKDARFSKNKRLQSNRRGPSRLNLHLNVQAITSGHRIFV</sequence>
<dbReference type="InterPro" id="IPR016187">
    <property type="entry name" value="CTDL_fold"/>
</dbReference>
<dbReference type="Proteomes" id="UP001460270">
    <property type="component" value="Unassembled WGS sequence"/>
</dbReference>
<evidence type="ECO:0000313" key="3">
    <source>
        <dbReference type="Proteomes" id="UP001460270"/>
    </source>
</evidence>
<dbReference type="SUPFAM" id="SSF56436">
    <property type="entry name" value="C-type lectin-like"/>
    <property type="match status" value="2"/>
</dbReference>
<dbReference type="Gene3D" id="3.10.100.10">
    <property type="entry name" value="Mannose-Binding Protein A, subunit A"/>
    <property type="match status" value="2"/>
</dbReference>
<dbReference type="SMART" id="SM00034">
    <property type="entry name" value="CLECT"/>
    <property type="match status" value="2"/>
</dbReference>
<evidence type="ECO:0000259" key="1">
    <source>
        <dbReference type="PROSITE" id="PS50041"/>
    </source>
</evidence>
<evidence type="ECO:0000313" key="2">
    <source>
        <dbReference type="EMBL" id="KAK7944906.1"/>
    </source>
</evidence>
<accession>A0AAW0Q1H4</accession>